<dbReference type="Proteomes" id="UP001321473">
    <property type="component" value="Unassembled WGS sequence"/>
</dbReference>
<evidence type="ECO:0000313" key="1">
    <source>
        <dbReference type="EMBL" id="KAK8772273.1"/>
    </source>
</evidence>
<proteinExistence type="predicted"/>
<sequence>MLLPLEYVSWLLAWLQIRTCVLRYFDGELSKSADASIQMYLQRKRRGMGQIGPVECLRLLLFGSWIVIFAVADKRMGVKTSVDEL</sequence>
<comment type="caution">
    <text evidence="1">The sequence shown here is derived from an EMBL/GenBank/DDBJ whole genome shotgun (WGS) entry which is preliminary data.</text>
</comment>
<accession>A0AAQ4ECE6</accession>
<reference evidence="1 2" key="1">
    <citation type="journal article" date="2023" name="Arcadia Sci">
        <title>De novo assembly of a long-read Amblyomma americanum tick genome.</title>
        <authorList>
            <person name="Chou S."/>
            <person name="Poskanzer K.E."/>
            <person name="Rollins M."/>
            <person name="Thuy-Boun P.S."/>
        </authorList>
    </citation>
    <scope>NUCLEOTIDE SEQUENCE [LARGE SCALE GENOMIC DNA]</scope>
    <source>
        <strain evidence="1">F_SG_1</strain>
        <tissue evidence="1">Salivary glands</tissue>
    </source>
</reference>
<protein>
    <submittedName>
        <fullName evidence="1">Uncharacterized protein</fullName>
    </submittedName>
</protein>
<evidence type="ECO:0000313" key="2">
    <source>
        <dbReference type="Proteomes" id="UP001321473"/>
    </source>
</evidence>
<name>A0AAQ4ECE6_AMBAM</name>
<keyword evidence="2" id="KW-1185">Reference proteome</keyword>
<dbReference type="EMBL" id="JARKHS020018544">
    <property type="protein sequence ID" value="KAK8772273.1"/>
    <property type="molecule type" value="Genomic_DNA"/>
</dbReference>
<gene>
    <name evidence="1" type="ORF">V5799_024483</name>
</gene>
<organism evidence="1 2">
    <name type="scientific">Amblyomma americanum</name>
    <name type="common">Lone star tick</name>
    <dbReference type="NCBI Taxonomy" id="6943"/>
    <lineage>
        <taxon>Eukaryota</taxon>
        <taxon>Metazoa</taxon>
        <taxon>Ecdysozoa</taxon>
        <taxon>Arthropoda</taxon>
        <taxon>Chelicerata</taxon>
        <taxon>Arachnida</taxon>
        <taxon>Acari</taxon>
        <taxon>Parasitiformes</taxon>
        <taxon>Ixodida</taxon>
        <taxon>Ixodoidea</taxon>
        <taxon>Ixodidae</taxon>
        <taxon>Amblyomminae</taxon>
        <taxon>Amblyomma</taxon>
    </lineage>
</organism>
<dbReference type="AlphaFoldDB" id="A0AAQ4ECE6"/>